<feature type="chain" id="PRO_5037963879" description="Secreted protein" evidence="1">
    <location>
        <begin position="24"/>
        <end position="97"/>
    </location>
</feature>
<sequence>MSFRWGKCRWRVGLFGLFWPSFACRRVRFQLASIIDFRCVKIDAEAVDRCEGKKFWRRESRTRFGLDPVDQSVGSWSSWSGDLFTARRASMRSERGG</sequence>
<accession>A0A921UKS3</accession>
<gene>
    <name evidence="2" type="ORF">BDA96_04G306000</name>
</gene>
<organism evidence="2 3">
    <name type="scientific">Sorghum bicolor</name>
    <name type="common">Sorghum</name>
    <name type="synonym">Sorghum vulgare</name>
    <dbReference type="NCBI Taxonomy" id="4558"/>
    <lineage>
        <taxon>Eukaryota</taxon>
        <taxon>Viridiplantae</taxon>
        <taxon>Streptophyta</taxon>
        <taxon>Embryophyta</taxon>
        <taxon>Tracheophyta</taxon>
        <taxon>Spermatophyta</taxon>
        <taxon>Magnoliopsida</taxon>
        <taxon>Liliopsida</taxon>
        <taxon>Poales</taxon>
        <taxon>Poaceae</taxon>
        <taxon>PACMAD clade</taxon>
        <taxon>Panicoideae</taxon>
        <taxon>Andropogonodae</taxon>
        <taxon>Andropogoneae</taxon>
        <taxon>Sorghinae</taxon>
        <taxon>Sorghum</taxon>
    </lineage>
</organism>
<protein>
    <recommendedName>
        <fullName evidence="4">Secreted protein</fullName>
    </recommendedName>
</protein>
<dbReference type="AlphaFoldDB" id="A0A921UKS3"/>
<name>A0A921UKS3_SORBI</name>
<dbReference type="EMBL" id="CM027683">
    <property type="protein sequence ID" value="KAG0534745.1"/>
    <property type="molecule type" value="Genomic_DNA"/>
</dbReference>
<comment type="caution">
    <text evidence="2">The sequence shown here is derived from an EMBL/GenBank/DDBJ whole genome shotgun (WGS) entry which is preliminary data.</text>
</comment>
<evidence type="ECO:0000313" key="3">
    <source>
        <dbReference type="Proteomes" id="UP000807115"/>
    </source>
</evidence>
<reference evidence="2" key="1">
    <citation type="journal article" date="2019" name="BMC Genomics">
        <title>A new reference genome for Sorghum bicolor reveals high levels of sequence similarity between sweet and grain genotypes: implications for the genetics of sugar metabolism.</title>
        <authorList>
            <person name="Cooper E.A."/>
            <person name="Brenton Z.W."/>
            <person name="Flinn B.S."/>
            <person name="Jenkins J."/>
            <person name="Shu S."/>
            <person name="Flowers D."/>
            <person name="Luo F."/>
            <person name="Wang Y."/>
            <person name="Xia P."/>
            <person name="Barry K."/>
            <person name="Daum C."/>
            <person name="Lipzen A."/>
            <person name="Yoshinaga Y."/>
            <person name="Schmutz J."/>
            <person name="Saski C."/>
            <person name="Vermerris W."/>
            <person name="Kresovich S."/>
        </authorList>
    </citation>
    <scope>NUCLEOTIDE SEQUENCE</scope>
</reference>
<evidence type="ECO:0000313" key="2">
    <source>
        <dbReference type="EMBL" id="KAG0534745.1"/>
    </source>
</evidence>
<dbReference type="Proteomes" id="UP000807115">
    <property type="component" value="Chromosome 4"/>
</dbReference>
<feature type="signal peptide" evidence="1">
    <location>
        <begin position="1"/>
        <end position="23"/>
    </location>
</feature>
<evidence type="ECO:0008006" key="4">
    <source>
        <dbReference type="Google" id="ProtNLM"/>
    </source>
</evidence>
<reference evidence="2" key="2">
    <citation type="submission" date="2020-10" db="EMBL/GenBank/DDBJ databases">
        <authorList>
            <person name="Cooper E.A."/>
            <person name="Brenton Z.W."/>
            <person name="Flinn B.S."/>
            <person name="Jenkins J."/>
            <person name="Shu S."/>
            <person name="Flowers D."/>
            <person name="Luo F."/>
            <person name="Wang Y."/>
            <person name="Xia P."/>
            <person name="Barry K."/>
            <person name="Daum C."/>
            <person name="Lipzen A."/>
            <person name="Yoshinaga Y."/>
            <person name="Schmutz J."/>
            <person name="Saski C."/>
            <person name="Vermerris W."/>
            <person name="Kresovich S."/>
        </authorList>
    </citation>
    <scope>NUCLEOTIDE SEQUENCE</scope>
</reference>
<proteinExistence type="predicted"/>
<evidence type="ECO:0000256" key="1">
    <source>
        <dbReference type="SAM" id="SignalP"/>
    </source>
</evidence>
<keyword evidence="1" id="KW-0732">Signal</keyword>